<evidence type="ECO:0000256" key="3">
    <source>
        <dbReference type="ARBA" id="ARBA00022763"/>
    </source>
</evidence>
<dbReference type="AlphaFoldDB" id="A0A6N2MA32"/>
<evidence type="ECO:0008006" key="9">
    <source>
        <dbReference type="Google" id="ProtNLM"/>
    </source>
</evidence>
<dbReference type="GO" id="GO:0006281">
    <property type="term" value="P:DNA repair"/>
    <property type="evidence" value="ECO:0007669"/>
    <property type="project" value="UniProtKB-KW"/>
</dbReference>
<keyword evidence="4" id="KW-0498">Mitosis</keyword>
<keyword evidence="2" id="KW-0132">Cell division</keyword>
<reference evidence="8" key="1">
    <citation type="submission" date="2019-03" db="EMBL/GenBank/DDBJ databases">
        <authorList>
            <person name="Mank J."/>
            <person name="Almeida P."/>
        </authorList>
    </citation>
    <scope>NUCLEOTIDE SEQUENCE</scope>
    <source>
        <strain evidence="8">78183</strain>
    </source>
</reference>
<sequence length="216" mass="24423">MPDSEIELQERLKEAGNGLLNPPSSVDDLLDLLDKLERFLSNVDQAPICKCLLPTMKALISSVLLRHSDEDVRFAVASCMSEITRITAPDAPYNDDQMKEIFQLTVASFKKLSHASGHCYTKAISILENVARVRSCLVMLDLELDELIIEMFQHFLKFIRSNHPQNVILAMETIMTLVIDESEEISEELLTLLLSSVKKQNQYFSYSTGARGKSYH</sequence>
<dbReference type="Pfam" id="PF20168">
    <property type="entry name" value="PDS5"/>
    <property type="match status" value="1"/>
</dbReference>
<dbReference type="GO" id="GO:0035825">
    <property type="term" value="P:homologous recombination"/>
    <property type="evidence" value="ECO:0007669"/>
    <property type="project" value="UniProtKB-ARBA"/>
</dbReference>
<comment type="subcellular location">
    <subcellularLocation>
        <location evidence="1">Nucleus</location>
    </subcellularLocation>
</comment>
<keyword evidence="7" id="KW-0131">Cell cycle</keyword>
<dbReference type="Gene3D" id="1.25.10.10">
    <property type="entry name" value="Leucine-rich Repeat Variant"/>
    <property type="match status" value="1"/>
</dbReference>
<name>A0A6N2MA32_SALVM</name>
<evidence type="ECO:0000256" key="6">
    <source>
        <dbReference type="ARBA" id="ARBA00023242"/>
    </source>
</evidence>
<dbReference type="PANTHER" id="PTHR12663:SF69">
    <property type="entry name" value="SISTER CHROMATID COHESION PROTEIN PDS5 HOMOLOG E"/>
    <property type="match status" value="1"/>
</dbReference>
<dbReference type="GO" id="GO:0005634">
    <property type="term" value="C:nucleus"/>
    <property type="evidence" value="ECO:0007669"/>
    <property type="project" value="UniProtKB-SubCell"/>
</dbReference>
<keyword evidence="3" id="KW-0227">DNA damage</keyword>
<dbReference type="InterPro" id="IPR039776">
    <property type="entry name" value="Pds5"/>
</dbReference>
<evidence type="ECO:0000256" key="4">
    <source>
        <dbReference type="ARBA" id="ARBA00022776"/>
    </source>
</evidence>
<keyword evidence="6" id="KW-0539">Nucleus</keyword>
<dbReference type="GO" id="GO:0051301">
    <property type="term" value="P:cell division"/>
    <property type="evidence" value="ECO:0007669"/>
    <property type="project" value="UniProtKB-KW"/>
</dbReference>
<organism evidence="8">
    <name type="scientific">Salix viminalis</name>
    <name type="common">Common osier</name>
    <name type="synonym">Basket willow</name>
    <dbReference type="NCBI Taxonomy" id="40686"/>
    <lineage>
        <taxon>Eukaryota</taxon>
        <taxon>Viridiplantae</taxon>
        <taxon>Streptophyta</taxon>
        <taxon>Embryophyta</taxon>
        <taxon>Tracheophyta</taxon>
        <taxon>Spermatophyta</taxon>
        <taxon>Magnoliopsida</taxon>
        <taxon>eudicotyledons</taxon>
        <taxon>Gunneridae</taxon>
        <taxon>Pentapetalae</taxon>
        <taxon>rosids</taxon>
        <taxon>fabids</taxon>
        <taxon>Malpighiales</taxon>
        <taxon>Salicaceae</taxon>
        <taxon>Saliceae</taxon>
        <taxon>Salix</taxon>
    </lineage>
</organism>
<evidence type="ECO:0000256" key="5">
    <source>
        <dbReference type="ARBA" id="ARBA00023204"/>
    </source>
</evidence>
<evidence type="ECO:0000256" key="1">
    <source>
        <dbReference type="ARBA" id="ARBA00004123"/>
    </source>
</evidence>
<gene>
    <name evidence="8" type="ORF">SVIM_LOCUS342707</name>
</gene>
<dbReference type="PANTHER" id="PTHR12663">
    <property type="entry name" value="ANDROGEN INDUCED INHIBITOR OF PROLIFERATION AS3 / PDS5-RELATED"/>
    <property type="match status" value="1"/>
</dbReference>
<evidence type="ECO:0000313" key="8">
    <source>
        <dbReference type="EMBL" id="VFU51040.1"/>
    </source>
</evidence>
<evidence type="ECO:0000256" key="7">
    <source>
        <dbReference type="ARBA" id="ARBA00023306"/>
    </source>
</evidence>
<dbReference type="GO" id="GO:0007064">
    <property type="term" value="P:mitotic sister chromatid cohesion"/>
    <property type="evidence" value="ECO:0007669"/>
    <property type="project" value="InterPro"/>
</dbReference>
<evidence type="ECO:0000256" key="2">
    <source>
        <dbReference type="ARBA" id="ARBA00022618"/>
    </source>
</evidence>
<keyword evidence="5" id="KW-0234">DNA repair</keyword>
<protein>
    <recommendedName>
        <fullName evidence="9">Mon2/Sec7/BIG1-like dimerisation and cyclophilin-binding domain-containing protein</fullName>
    </recommendedName>
</protein>
<dbReference type="GO" id="GO:0000785">
    <property type="term" value="C:chromatin"/>
    <property type="evidence" value="ECO:0007669"/>
    <property type="project" value="TreeGrafter"/>
</dbReference>
<accession>A0A6N2MA32</accession>
<dbReference type="SUPFAM" id="SSF48371">
    <property type="entry name" value="ARM repeat"/>
    <property type="match status" value="1"/>
</dbReference>
<dbReference type="EMBL" id="CAADRP010001746">
    <property type="protein sequence ID" value="VFU51040.1"/>
    <property type="molecule type" value="Genomic_DNA"/>
</dbReference>
<dbReference type="InterPro" id="IPR011989">
    <property type="entry name" value="ARM-like"/>
</dbReference>
<dbReference type="InterPro" id="IPR016024">
    <property type="entry name" value="ARM-type_fold"/>
</dbReference>
<proteinExistence type="predicted"/>